<evidence type="ECO:0000256" key="2">
    <source>
        <dbReference type="SAM" id="Phobius"/>
    </source>
</evidence>
<keyword evidence="2" id="KW-0472">Membrane</keyword>
<sequence length="362" mass="36180">MPEDPGSQLTALTELAAPATAIDLYKACDDGYRLRLRRRRTNRALTGTAAVGVLGVAATVLTIAHSPATHGAGQQAAGQLPAGQQVTTGGPTSPPTTAGGAPHSPSTAPSTPGPGIAQTGGVRVPASFGWLPQGMAFIDEGPSAGTSTYTAAAGTTAGKAAGQPRVFLSVGDTGPASMSSKIPVQGLGTSAYWVAGTGQSVVPGQADLIWQDSSGKWLTVSGDSLDPATAAATLEHVARTIVVGQAPLPLPIQIRGLAPAALGVNQVVLTHPAPGHTGPANLNIGLNTTDDSLSVFVEPTGTTQGPWTWGTSACKDSGGWNICVVADPRAATELPGGVNGLLAHIQGLGTDPAHWSADLFAN</sequence>
<proteinExistence type="predicted"/>
<feature type="compositionally biased region" description="Low complexity" evidence="1">
    <location>
        <begin position="71"/>
        <end position="115"/>
    </location>
</feature>
<keyword evidence="4" id="KW-1185">Reference proteome</keyword>
<protein>
    <recommendedName>
        <fullName evidence="5">LigA protein</fullName>
    </recommendedName>
</protein>
<evidence type="ECO:0000256" key="1">
    <source>
        <dbReference type="SAM" id="MobiDB-lite"/>
    </source>
</evidence>
<reference evidence="3 4" key="1">
    <citation type="submission" date="2020-02" db="EMBL/GenBank/DDBJ databases">
        <title>Acidophilic actinobacteria isolated from forest soil.</title>
        <authorList>
            <person name="Golinska P."/>
        </authorList>
    </citation>
    <scope>NUCLEOTIDE SEQUENCE [LARGE SCALE GENOMIC DNA]</scope>
    <source>
        <strain evidence="3 4">NL8</strain>
    </source>
</reference>
<evidence type="ECO:0008006" key="5">
    <source>
        <dbReference type="Google" id="ProtNLM"/>
    </source>
</evidence>
<organism evidence="3 4">
    <name type="scientific">Catenulispora pinistramenti</name>
    <dbReference type="NCBI Taxonomy" id="2705254"/>
    <lineage>
        <taxon>Bacteria</taxon>
        <taxon>Bacillati</taxon>
        <taxon>Actinomycetota</taxon>
        <taxon>Actinomycetes</taxon>
        <taxon>Catenulisporales</taxon>
        <taxon>Catenulisporaceae</taxon>
        <taxon>Catenulispora</taxon>
    </lineage>
</organism>
<keyword evidence="2" id="KW-1133">Transmembrane helix</keyword>
<dbReference type="EMBL" id="JAAFYZ010000001">
    <property type="protein sequence ID" value="MBS2545259.1"/>
    <property type="molecule type" value="Genomic_DNA"/>
</dbReference>
<dbReference type="RefSeq" id="WP_212006932.1">
    <property type="nucleotide sequence ID" value="NZ_JAAFYZ010000001.1"/>
</dbReference>
<feature type="region of interest" description="Disordered" evidence="1">
    <location>
        <begin position="71"/>
        <end position="122"/>
    </location>
</feature>
<dbReference type="Proteomes" id="UP000730482">
    <property type="component" value="Unassembled WGS sequence"/>
</dbReference>
<accession>A0ABS5KGC7</accession>
<gene>
    <name evidence="3" type="ORF">KGQ19_00105</name>
</gene>
<feature type="transmembrane region" description="Helical" evidence="2">
    <location>
        <begin position="44"/>
        <end position="64"/>
    </location>
</feature>
<keyword evidence="2" id="KW-0812">Transmembrane</keyword>
<evidence type="ECO:0000313" key="4">
    <source>
        <dbReference type="Proteomes" id="UP000730482"/>
    </source>
</evidence>
<name>A0ABS5KGC7_9ACTN</name>
<evidence type="ECO:0000313" key="3">
    <source>
        <dbReference type="EMBL" id="MBS2545259.1"/>
    </source>
</evidence>
<comment type="caution">
    <text evidence="3">The sequence shown here is derived from an EMBL/GenBank/DDBJ whole genome shotgun (WGS) entry which is preliminary data.</text>
</comment>